<dbReference type="EMBL" id="CAKXAJ010007617">
    <property type="protein sequence ID" value="CAH2210507.1"/>
    <property type="molecule type" value="Genomic_DNA"/>
</dbReference>
<dbReference type="Proteomes" id="UP000838756">
    <property type="component" value="Unassembled WGS sequence"/>
</dbReference>
<gene>
    <name evidence="1" type="primary">jg13031</name>
    <name evidence="1" type="ORF">PAEG_LOCUS2412</name>
</gene>
<proteinExistence type="predicted"/>
<evidence type="ECO:0000313" key="2">
    <source>
        <dbReference type="Proteomes" id="UP000838756"/>
    </source>
</evidence>
<dbReference type="AlphaFoldDB" id="A0A8S4QJ39"/>
<reference evidence="1" key="1">
    <citation type="submission" date="2022-03" db="EMBL/GenBank/DDBJ databases">
        <authorList>
            <person name="Lindestad O."/>
        </authorList>
    </citation>
    <scope>NUCLEOTIDE SEQUENCE</scope>
</reference>
<keyword evidence="2" id="KW-1185">Reference proteome</keyword>
<name>A0A8S4QJ39_9NEOP</name>
<dbReference type="OrthoDB" id="10063141at2759"/>
<evidence type="ECO:0000313" key="1">
    <source>
        <dbReference type="EMBL" id="CAH2210507.1"/>
    </source>
</evidence>
<protein>
    <submittedName>
        <fullName evidence="1">Jg13031 protein</fullName>
    </submittedName>
</protein>
<sequence length="163" mass="18021">MVRACLDRSCARRRLHHAQPGVPHGAHVVRPGAAGAGQVGLRGVHHARHAGRCRPERHTKPSASPCGALYAPSPQVSHTVVRSVSLQQHDGEPPEKYVRYLARHEYTYVPPEHGCTHPLHFFLDRKTSGHHIDLVPAHYRARVSSFQNESNTGKVRIGGFPLL</sequence>
<comment type="caution">
    <text evidence="1">The sequence shown here is derived from an EMBL/GenBank/DDBJ whole genome shotgun (WGS) entry which is preliminary data.</text>
</comment>
<accession>A0A8S4QJ39</accession>
<organism evidence="1 2">
    <name type="scientific">Pararge aegeria aegeria</name>
    <dbReference type="NCBI Taxonomy" id="348720"/>
    <lineage>
        <taxon>Eukaryota</taxon>
        <taxon>Metazoa</taxon>
        <taxon>Ecdysozoa</taxon>
        <taxon>Arthropoda</taxon>
        <taxon>Hexapoda</taxon>
        <taxon>Insecta</taxon>
        <taxon>Pterygota</taxon>
        <taxon>Neoptera</taxon>
        <taxon>Endopterygota</taxon>
        <taxon>Lepidoptera</taxon>
        <taxon>Glossata</taxon>
        <taxon>Ditrysia</taxon>
        <taxon>Papilionoidea</taxon>
        <taxon>Nymphalidae</taxon>
        <taxon>Satyrinae</taxon>
        <taxon>Satyrini</taxon>
        <taxon>Parargina</taxon>
        <taxon>Pararge</taxon>
    </lineage>
</organism>